<dbReference type="AlphaFoldDB" id="A0A7J6NG52"/>
<accession>A0A7J6NG52</accession>
<dbReference type="Proteomes" id="UP000541610">
    <property type="component" value="Unassembled WGS sequence"/>
</dbReference>
<feature type="coiled-coil region" evidence="3">
    <location>
        <begin position="19"/>
        <end position="46"/>
    </location>
</feature>
<gene>
    <name evidence="4" type="ORF">FOZ60_010088</name>
</gene>
<proteinExistence type="predicted"/>
<keyword evidence="2" id="KW-0687">Ribonucleoprotein</keyword>
<protein>
    <submittedName>
        <fullName evidence="4">Uncharacterized protein</fullName>
    </submittedName>
</protein>
<evidence type="ECO:0000256" key="1">
    <source>
        <dbReference type="ARBA" id="ARBA00022980"/>
    </source>
</evidence>
<sequence length="370" mass="40954">MLTGIRRFAADSRAMSKSAEDALQSIKEAREKAHKLKLNAMSKKERRKFPGNFMNFKLGGGRPEFYHVERNQNGRIFEPDHVFEIVVYGTKNNCQATVINKSWNRRTVSLTNAGRVGIRKCKRKGNKTAERIGQSVAKKMRRLGVTCADLRFRYLMRIGPFVRGLTTNGLKAGAVNAQFKQQVEQVHNEIDNSQKKLDQIKDMLRGEIAPKVDSIRSAVAQREQDAAHIEAQMSGSAIRLLSTAQAALSELESAVNDLHRQFGAYNAVPTAPALPLPSPYLSKELPPELNKRMQDLSGQLERALGALEAYIKEGADKEGILDDRSGDSSGSGSDMAADVEATIRNQYNTFRILCARKAVVERGGGHSSAR</sequence>
<organism evidence="4 5">
    <name type="scientific">Perkinsus olseni</name>
    <name type="common">Perkinsus atlanticus</name>
    <dbReference type="NCBI Taxonomy" id="32597"/>
    <lineage>
        <taxon>Eukaryota</taxon>
        <taxon>Sar</taxon>
        <taxon>Alveolata</taxon>
        <taxon>Perkinsozoa</taxon>
        <taxon>Perkinsea</taxon>
        <taxon>Perkinsida</taxon>
        <taxon>Perkinsidae</taxon>
        <taxon>Perkinsus</taxon>
    </lineage>
</organism>
<dbReference type="SUPFAM" id="SSF53137">
    <property type="entry name" value="Translational machinery components"/>
    <property type="match status" value="1"/>
</dbReference>
<dbReference type="GO" id="GO:0005840">
    <property type="term" value="C:ribosome"/>
    <property type="evidence" value="ECO:0007669"/>
    <property type="project" value="UniProtKB-KW"/>
</dbReference>
<comment type="caution">
    <text evidence="4">The sequence shown here is derived from an EMBL/GenBank/DDBJ whole genome shotgun (WGS) entry which is preliminary data.</text>
</comment>
<dbReference type="GO" id="GO:1990904">
    <property type="term" value="C:ribonucleoprotein complex"/>
    <property type="evidence" value="ECO:0007669"/>
    <property type="project" value="UniProtKB-KW"/>
</dbReference>
<dbReference type="Gene3D" id="3.30.420.80">
    <property type="entry name" value="Ribosomal protein S11"/>
    <property type="match status" value="1"/>
</dbReference>
<dbReference type="InterPro" id="IPR036967">
    <property type="entry name" value="Ribosomal_uS11_sf"/>
</dbReference>
<keyword evidence="1" id="KW-0689">Ribosomal protein</keyword>
<evidence type="ECO:0000256" key="3">
    <source>
        <dbReference type="SAM" id="Coils"/>
    </source>
</evidence>
<evidence type="ECO:0000313" key="5">
    <source>
        <dbReference type="Proteomes" id="UP000541610"/>
    </source>
</evidence>
<dbReference type="GO" id="GO:0003735">
    <property type="term" value="F:structural constituent of ribosome"/>
    <property type="evidence" value="ECO:0007669"/>
    <property type="project" value="InterPro"/>
</dbReference>
<name>A0A7J6NG52_PEROL</name>
<feature type="coiled-coil region" evidence="3">
    <location>
        <begin position="176"/>
        <end position="203"/>
    </location>
</feature>
<evidence type="ECO:0000313" key="4">
    <source>
        <dbReference type="EMBL" id="KAF4682808.1"/>
    </source>
</evidence>
<evidence type="ECO:0000256" key="2">
    <source>
        <dbReference type="ARBA" id="ARBA00023274"/>
    </source>
</evidence>
<dbReference type="GO" id="GO:0006412">
    <property type="term" value="P:translation"/>
    <property type="evidence" value="ECO:0007669"/>
    <property type="project" value="InterPro"/>
</dbReference>
<dbReference type="OrthoDB" id="415302at2759"/>
<keyword evidence="3" id="KW-0175">Coiled coil</keyword>
<dbReference type="EMBL" id="JABANP010000407">
    <property type="protein sequence ID" value="KAF4682808.1"/>
    <property type="molecule type" value="Genomic_DNA"/>
</dbReference>
<reference evidence="4 5" key="1">
    <citation type="submission" date="2020-04" db="EMBL/GenBank/DDBJ databases">
        <title>Perkinsus olseni comparative genomics.</title>
        <authorList>
            <person name="Bogema D.R."/>
        </authorList>
    </citation>
    <scope>NUCLEOTIDE SEQUENCE [LARGE SCALE GENOMIC DNA]</scope>
    <source>
        <strain evidence="4">00978-12</strain>
    </source>
</reference>